<dbReference type="GO" id="GO:0009103">
    <property type="term" value="P:lipopolysaccharide biosynthetic process"/>
    <property type="evidence" value="ECO:0007669"/>
    <property type="project" value="UniProtKB-ARBA"/>
</dbReference>
<keyword evidence="2" id="KW-1003">Cell membrane</keyword>
<organism evidence="9 10">
    <name type="scientific">Actinomyces ruminicola</name>
    <dbReference type="NCBI Taxonomy" id="332524"/>
    <lineage>
        <taxon>Bacteria</taxon>
        <taxon>Bacillati</taxon>
        <taxon>Actinomycetota</taxon>
        <taxon>Actinomycetes</taxon>
        <taxon>Actinomycetales</taxon>
        <taxon>Actinomycetaceae</taxon>
        <taxon>Actinomyces</taxon>
    </lineage>
</organism>
<comment type="subcellular location">
    <subcellularLocation>
        <location evidence="1">Cell membrane</location>
        <topology evidence="1">Multi-pass membrane protein</topology>
    </subcellularLocation>
</comment>
<dbReference type="PANTHER" id="PTHR33908:SF11">
    <property type="entry name" value="MEMBRANE PROTEIN"/>
    <property type="match status" value="1"/>
</dbReference>
<feature type="transmembrane region" description="Helical" evidence="8">
    <location>
        <begin position="391"/>
        <end position="411"/>
    </location>
</feature>
<evidence type="ECO:0000256" key="5">
    <source>
        <dbReference type="ARBA" id="ARBA00022692"/>
    </source>
</evidence>
<feature type="transmembrane region" description="Helical" evidence="8">
    <location>
        <begin position="161"/>
        <end position="180"/>
    </location>
</feature>
<feature type="transmembrane region" description="Helical" evidence="8">
    <location>
        <begin position="335"/>
        <end position="355"/>
    </location>
</feature>
<feature type="transmembrane region" description="Helical" evidence="8">
    <location>
        <begin position="12"/>
        <end position="33"/>
    </location>
</feature>
<gene>
    <name evidence="9" type="ORF">SAMN04487766_11257</name>
</gene>
<accession>A0A1G9YGX0</accession>
<reference evidence="9 10" key="1">
    <citation type="submission" date="2016-10" db="EMBL/GenBank/DDBJ databases">
        <authorList>
            <person name="de Groot N.N."/>
        </authorList>
    </citation>
    <scope>NUCLEOTIDE SEQUENCE [LARGE SCALE GENOMIC DNA]</scope>
    <source>
        <strain evidence="9 10">KPR-7B</strain>
    </source>
</reference>
<evidence type="ECO:0008006" key="11">
    <source>
        <dbReference type="Google" id="ProtNLM"/>
    </source>
</evidence>
<feature type="transmembrane region" description="Helical" evidence="8">
    <location>
        <begin position="431"/>
        <end position="450"/>
    </location>
</feature>
<dbReference type="Proteomes" id="UP000199671">
    <property type="component" value="Unassembled WGS sequence"/>
</dbReference>
<keyword evidence="5 8" id="KW-0812">Transmembrane</keyword>
<dbReference type="PANTHER" id="PTHR33908">
    <property type="entry name" value="MANNOSYLTRANSFERASE YKCB-RELATED"/>
    <property type="match status" value="1"/>
</dbReference>
<feature type="transmembrane region" description="Helical" evidence="8">
    <location>
        <begin position="303"/>
        <end position="328"/>
    </location>
</feature>
<feature type="transmembrane region" description="Helical" evidence="8">
    <location>
        <begin position="135"/>
        <end position="154"/>
    </location>
</feature>
<evidence type="ECO:0000256" key="6">
    <source>
        <dbReference type="ARBA" id="ARBA00022989"/>
    </source>
</evidence>
<feature type="transmembrane region" description="Helical" evidence="8">
    <location>
        <begin position="111"/>
        <end position="129"/>
    </location>
</feature>
<evidence type="ECO:0000256" key="8">
    <source>
        <dbReference type="SAM" id="Phobius"/>
    </source>
</evidence>
<dbReference type="GO" id="GO:0016763">
    <property type="term" value="F:pentosyltransferase activity"/>
    <property type="evidence" value="ECO:0007669"/>
    <property type="project" value="TreeGrafter"/>
</dbReference>
<sequence>MVGTAGTTGIQRLVVVGFILCAAGRALLIPLFGSVDEVNHLDYAFQLWHGQWPDFFEGPVISGAGPKTPLSVQAVSQHPPLFYLIMAPFAGPLTDSFGVLVAGLAARAVNVLLGAAAVAMIGYAARLAFPKNQLLAPVATLIAATCCSMLGVAGAVYNDTLATALTAACMALTFQFIRSGPSRRRWILLAVACCAALLTRLSLMVVVAVCMAVVVAEGIARGAGRDRWGRWTSLANAVLVGALVALSSGWFYLRNLHLTGTITGGHPEWAAEHFNTVAVSVGELAMRPETWQRLLSLFVPVPALGRVGLLLILVPAACGLGAGVLAIARKQVTKADIVVVGLLGVEAVLILAMQLKYSAGGGGLHPRYLLPTLLTLAVVMAGGLTCSRRLAGVATGAWLAAWAVFFVRWWWQQAQQVSASPDGGFPAWPVPATVLLCAGLVVWTAAVIRIGGLGRFRSRTTGK</sequence>
<evidence type="ECO:0000313" key="9">
    <source>
        <dbReference type="EMBL" id="SDN07723.1"/>
    </source>
</evidence>
<evidence type="ECO:0000256" key="7">
    <source>
        <dbReference type="ARBA" id="ARBA00023136"/>
    </source>
</evidence>
<dbReference type="EMBL" id="FNHU01000012">
    <property type="protein sequence ID" value="SDN07723.1"/>
    <property type="molecule type" value="Genomic_DNA"/>
</dbReference>
<evidence type="ECO:0000256" key="3">
    <source>
        <dbReference type="ARBA" id="ARBA00022676"/>
    </source>
</evidence>
<evidence type="ECO:0000256" key="2">
    <source>
        <dbReference type="ARBA" id="ARBA00022475"/>
    </source>
</evidence>
<evidence type="ECO:0000313" key="10">
    <source>
        <dbReference type="Proteomes" id="UP000199671"/>
    </source>
</evidence>
<dbReference type="AlphaFoldDB" id="A0A1G9YGX0"/>
<evidence type="ECO:0000256" key="1">
    <source>
        <dbReference type="ARBA" id="ARBA00004651"/>
    </source>
</evidence>
<name>A0A1G9YGX0_9ACTO</name>
<feature type="transmembrane region" description="Helical" evidence="8">
    <location>
        <begin position="81"/>
        <end position="104"/>
    </location>
</feature>
<dbReference type="InterPro" id="IPR050297">
    <property type="entry name" value="LipidA_mod_glycosyltrf_83"/>
</dbReference>
<protein>
    <recommendedName>
        <fullName evidence="11">Dolichyl-phosphate-mannose-protein mannosyltransferase</fullName>
    </recommendedName>
</protein>
<keyword evidence="7 8" id="KW-0472">Membrane</keyword>
<keyword evidence="3" id="KW-0328">Glycosyltransferase</keyword>
<keyword evidence="4" id="KW-0808">Transferase</keyword>
<feature type="transmembrane region" description="Helical" evidence="8">
    <location>
        <begin position="231"/>
        <end position="253"/>
    </location>
</feature>
<dbReference type="GO" id="GO:0005886">
    <property type="term" value="C:plasma membrane"/>
    <property type="evidence" value="ECO:0007669"/>
    <property type="project" value="UniProtKB-SubCell"/>
</dbReference>
<keyword evidence="6 8" id="KW-1133">Transmembrane helix</keyword>
<feature type="transmembrane region" description="Helical" evidence="8">
    <location>
        <begin position="186"/>
        <end position="219"/>
    </location>
</feature>
<evidence type="ECO:0000256" key="4">
    <source>
        <dbReference type="ARBA" id="ARBA00022679"/>
    </source>
</evidence>
<feature type="transmembrane region" description="Helical" evidence="8">
    <location>
        <begin position="367"/>
        <end position="384"/>
    </location>
</feature>
<proteinExistence type="predicted"/>